<dbReference type="EMBL" id="WHUT02000002">
    <property type="protein sequence ID" value="NUB43807.1"/>
    <property type="molecule type" value="Genomic_DNA"/>
</dbReference>
<dbReference type="Pfam" id="PF07669">
    <property type="entry name" value="Eco57I"/>
    <property type="match status" value="2"/>
</dbReference>
<dbReference type="GO" id="GO:0004519">
    <property type="term" value="F:endonuclease activity"/>
    <property type="evidence" value="ECO:0007669"/>
    <property type="project" value="UniProtKB-KW"/>
</dbReference>
<keyword evidence="7" id="KW-0378">Hydrolase</keyword>
<evidence type="ECO:0000259" key="6">
    <source>
        <dbReference type="Pfam" id="PF07669"/>
    </source>
</evidence>
<keyword evidence="7" id="KW-0540">Nuclease</keyword>
<evidence type="ECO:0000256" key="5">
    <source>
        <dbReference type="ARBA" id="ARBA00047942"/>
    </source>
</evidence>
<dbReference type="GO" id="GO:0009007">
    <property type="term" value="F:site-specific DNA-methyltransferase (adenine-specific) activity"/>
    <property type="evidence" value="ECO:0007669"/>
    <property type="project" value="UniProtKB-EC"/>
</dbReference>
<keyword evidence="8" id="KW-1185">Reference proteome</keyword>
<evidence type="ECO:0000256" key="3">
    <source>
        <dbReference type="ARBA" id="ARBA00022679"/>
    </source>
</evidence>
<dbReference type="GO" id="GO:0032259">
    <property type="term" value="P:methylation"/>
    <property type="evidence" value="ECO:0007669"/>
    <property type="project" value="UniProtKB-KW"/>
</dbReference>
<evidence type="ECO:0000256" key="4">
    <source>
        <dbReference type="ARBA" id="ARBA00022691"/>
    </source>
</evidence>
<keyword evidence="7" id="KW-0255">Endonuclease</keyword>
<evidence type="ECO:0000313" key="7">
    <source>
        <dbReference type="EMBL" id="NUB43807.1"/>
    </source>
</evidence>
<dbReference type="PANTHER" id="PTHR33841:SF1">
    <property type="entry name" value="DNA METHYLTRANSFERASE A"/>
    <property type="match status" value="1"/>
</dbReference>
<dbReference type="InterPro" id="IPR002052">
    <property type="entry name" value="DNA_methylase_N6_adenine_CS"/>
</dbReference>
<comment type="caution">
    <text evidence="7">The sequence shown here is derived from an EMBL/GenBank/DDBJ whole genome shotgun (WGS) entry which is preliminary data.</text>
</comment>
<keyword evidence="2" id="KW-0489">Methyltransferase</keyword>
<feature type="domain" description="Type II methyltransferase M.TaqI-like" evidence="6">
    <location>
        <begin position="872"/>
        <end position="940"/>
    </location>
</feature>
<dbReference type="InterPro" id="IPR050953">
    <property type="entry name" value="N4_N6_ade-DNA_methylase"/>
</dbReference>
<dbReference type="SUPFAM" id="SSF53335">
    <property type="entry name" value="S-adenosyl-L-methionine-dependent methyltransferases"/>
    <property type="match status" value="1"/>
</dbReference>
<dbReference type="GO" id="GO:0006304">
    <property type="term" value="P:DNA modification"/>
    <property type="evidence" value="ECO:0007669"/>
    <property type="project" value="InterPro"/>
</dbReference>
<dbReference type="EC" id="2.1.1.72" evidence="1"/>
<evidence type="ECO:0000313" key="8">
    <source>
        <dbReference type="Proteomes" id="UP000484076"/>
    </source>
</evidence>
<sequence>MISSGSLFTRDYLEEAITSEAVWNAADLDDIAARIGEVFANFPIERSPNEAQTESDLIWPILSALGWQFSLTQQNLTAKGRDDVPDGLLFLDEAAKTKADRHIEDWKRYEHGVAVVEAKRWRRPLDRRSGKRGETNAPSTQMLRYLRRVEDLTKGKLRWGILTNGETWRLYYQGARSVSEQFLEIDLAALFRVRGELFDADESTEAEAERQHWLKVFLLMFRREAFAHSPSDSRTFHQRALEEGRFYEERVAKNLSDMVFTRVFPTLAKSIAEQAPTESLDVVRNAALILLYRLLFLLFAEDRNLLPVRDPRYDDYSLREKVRGEIGRRKDTNDTFSTSAARYWSVVDDLSRAIDKGDTSIGLPAYNGGLFNRDATPVLANVRLPDSVMAEVIDLLSFERIDGLRRYINYRDLSVQQLGSIYERLLEFELTRDPVEGLIVRPNLFARKNSGSYYTPDELVQLVLRETLEPLISERLIAFREKVAELNTSDTDEETRLQTIRRLDPAEAILTLRVCDPAMGSGHFLVNLVDFLADTVIDAMAEATAVVEWEGVEYISPLADRIATIRSTIQANADANNWTVDKDQLDDRHIIRRMVLKRCVYGVDKNQMAVELAKVSLWLHTFTVGAPLSFLDHHLRCGDSLFGESVGRVLERLRKGRHDGFLREALAKAVGSAASMNAIEGLTDAEIAEAHRSAKMFDGIVLMTKPLDRFLSMIHAIDWLNLTEKTDRAARDHFLDGVFGDPVEISTGKLDLTLNKTAEAGRITSIIERARVLMDEERFLNWEVAFPGVWDDWEGRRSGGFDAVVGNPPWDVMEFEDVPWFEARNRDVALATSTPAREKLIKNLRDAGHPLWLEFVQANARMDDATRMARIGYEWLNTGKLNLYKLFVERSVKLVHPGGLVGLLVPSGICLDKYSAKFFSKFATAGNIKSIFDFENKKVFFEDVHASFKFCSFVMSPGRRFDDSACGFFLQSVADVNDPDRVYRLDSTDFARVNPNTGTAPTFRFRRDAKIVTDIYDRRPILNSLTVAPTGKNWPISYSQMLNMTTSSHLFRTPEQLVNDEGAYMIGAGRYRSASGDWLPLYEGKMAQAYDHRASDVVVNPENVFRPGQQETIALDEKVRPDRYPAPRFFVKNDGDWWPTTDEWIIAFKDITATTNMRTMIATILPKSGVAHTFPVLPIDKEITTDRAGIAAAVLANINSIPFDYVSRQKVPTTHFTWYVLEQIPVITADVLRGHMFGPRSAAQIVRQAVLELTYTAHDMAPFAHDMGHMGASGEVLPPFPWDEARRLRLRAKLDAVYFHLYGIFDTADRAQSRDDIAYIYSTFPIVERQEMEAHGRYLSRDLALAYCNTLAAGHPDAEPEV</sequence>
<keyword evidence="4" id="KW-0949">S-adenosyl-L-methionine</keyword>
<dbReference type="GO" id="GO:0003676">
    <property type="term" value="F:nucleic acid binding"/>
    <property type="evidence" value="ECO:0007669"/>
    <property type="project" value="InterPro"/>
</dbReference>
<name>A0A8X8KQ91_9RHOB</name>
<dbReference type="InterPro" id="IPR011639">
    <property type="entry name" value="MethylTrfase_TaqI-like_dom"/>
</dbReference>
<keyword evidence="3" id="KW-0808">Transferase</keyword>
<evidence type="ECO:0000256" key="1">
    <source>
        <dbReference type="ARBA" id="ARBA00011900"/>
    </source>
</evidence>
<dbReference type="PROSITE" id="PS00092">
    <property type="entry name" value="N6_MTASE"/>
    <property type="match status" value="1"/>
</dbReference>
<reference evidence="7" key="1">
    <citation type="submission" date="2020-05" db="EMBL/GenBank/DDBJ databases">
        <title>Fertoebacter nigrum gen. nov., sp. nov., a new member of the family Rhodobacteraceae.</title>
        <authorList>
            <person name="Szuroczki S."/>
            <person name="Abbaszade G."/>
            <person name="Buni D."/>
            <person name="Schumann P."/>
            <person name="Toth E."/>
        </authorList>
    </citation>
    <scope>NUCLEOTIDE SEQUENCE</scope>
    <source>
        <strain evidence="7">RG-N-1a</strain>
    </source>
</reference>
<organism evidence="7 8">
    <name type="scientific">Fertoeibacter niger</name>
    <dbReference type="NCBI Taxonomy" id="2656921"/>
    <lineage>
        <taxon>Bacteria</taxon>
        <taxon>Pseudomonadati</taxon>
        <taxon>Pseudomonadota</taxon>
        <taxon>Alphaproteobacteria</taxon>
        <taxon>Rhodobacterales</taxon>
        <taxon>Paracoccaceae</taxon>
        <taxon>Fertoeibacter</taxon>
    </lineage>
</organism>
<dbReference type="PANTHER" id="PTHR33841">
    <property type="entry name" value="DNA METHYLTRANSFERASE YEEA-RELATED"/>
    <property type="match status" value="1"/>
</dbReference>
<protein>
    <recommendedName>
        <fullName evidence="1">site-specific DNA-methyltransferase (adenine-specific)</fullName>
        <ecNumber evidence="1">2.1.1.72</ecNumber>
    </recommendedName>
</protein>
<evidence type="ECO:0000256" key="2">
    <source>
        <dbReference type="ARBA" id="ARBA00022603"/>
    </source>
</evidence>
<proteinExistence type="predicted"/>
<accession>A0A8X8KQ91</accession>
<dbReference type="InterPro" id="IPR029063">
    <property type="entry name" value="SAM-dependent_MTases_sf"/>
</dbReference>
<comment type="catalytic activity">
    <reaction evidence="5">
        <text>a 2'-deoxyadenosine in DNA + S-adenosyl-L-methionine = an N(6)-methyl-2'-deoxyadenosine in DNA + S-adenosyl-L-homocysteine + H(+)</text>
        <dbReference type="Rhea" id="RHEA:15197"/>
        <dbReference type="Rhea" id="RHEA-COMP:12418"/>
        <dbReference type="Rhea" id="RHEA-COMP:12419"/>
        <dbReference type="ChEBI" id="CHEBI:15378"/>
        <dbReference type="ChEBI" id="CHEBI:57856"/>
        <dbReference type="ChEBI" id="CHEBI:59789"/>
        <dbReference type="ChEBI" id="CHEBI:90615"/>
        <dbReference type="ChEBI" id="CHEBI:90616"/>
        <dbReference type="EC" id="2.1.1.72"/>
    </reaction>
</comment>
<dbReference type="PRINTS" id="PR00507">
    <property type="entry name" value="N12N6MTFRASE"/>
</dbReference>
<feature type="domain" description="Type II methyltransferase M.TaqI-like" evidence="6">
    <location>
        <begin position="599"/>
        <end position="811"/>
    </location>
</feature>
<dbReference type="Proteomes" id="UP000484076">
    <property type="component" value="Unassembled WGS sequence"/>
</dbReference>
<gene>
    <name evidence="7" type="ORF">GEU84_005370</name>
</gene>
<dbReference type="Gene3D" id="3.40.50.150">
    <property type="entry name" value="Vaccinia Virus protein VP39"/>
    <property type="match status" value="2"/>
</dbReference>
<dbReference type="RefSeq" id="WP_152824147.1">
    <property type="nucleotide sequence ID" value="NZ_WHUT02000002.1"/>
</dbReference>